<name>A0ABD7IK74_LACPE</name>
<comment type="caution">
    <text evidence="3">The sequence shown here is derived from an EMBL/GenBank/DDBJ whole genome shotgun (WGS) entry which is preliminary data.</text>
</comment>
<keyword evidence="4" id="KW-1185">Reference proteome</keyword>
<dbReference type="EMBL" id="RDCJ01000121">
    <property type="protein sequence ID" value="RMW41877.1"/>
    <property type="molecule type" value="Genomic_DNA"/>
</dbReference>
<evidence type="ECO:0000313" key="5">
    <source>
        <dbReference type="Proteomes" id="UP000276249"/>
    </source>
</evidence>
<gene>
    <name evidence="2" type="ORF">C6Y08_19925</name>
    <name evidence="3" type="ORF">D6U18_17970</name>
</gene>
<feature type="transmembrane region" description="Helical" evidence="1">
    <location>
        <begin position="48"/>
        <end position="74"/>
    </location>
</feature>
<dbReference type="Proteomes" id="UP000238378">
    <property type="component" value="Unassembled WGS sequence"/>
</dbReference>
<evidence type="ECO:0000313" key="3">
    <source>
        <dbReference type="EMBL" id="RMW41877.1"/>
    </source>
</evidence>
<evidence type="ECO:0000313" key="2">
    <source>
        <dbReference type="EMBL" id="PRO84708.1"/>
    </source>
</evidence>
<accession>A0ABD7IK74</accession>
<dbReference type="EMBL" id="PVOB01000459">
    <property type="protein sequence ID" value="PRO84708.1"/>
    <property type="molecule type" value="Genomic_DNA"/>
</dbReference>
<evidence type="ECO:0000256" key="1">
    <source>
        <dbReference type="SAM" id="Phobius"/>
    </source>
</evidence>
<sequence>MIFHHWALPRMPSSRDGIRKADMCGPTFYWISRWFLANSHFDIQLSDLFLMIAKLSSLILSLRIFGFTGLAITFSSSLR</sequence>
<reference evidence="2 4" key="1">
    <citation type="submission" date="2018-03" db="EMBL/GenBank/DDBJ databases">
        <title>Draft Genome Sequences of six Lactobacillus pentosus Strains Isolated from Brines of Traditionally Fermented Spanish-Style Green Table Olives.</title>
        <authorList>
            <person name="Calero-Delgado B."/>
            <person name="Martin-Platero A.M."/>
            <person name="Perez-Pulido A.J."/>
            <person name="Benitez-Cabello A."/>
            <person name="Casimiro-Soriguer C.S."/>
            <person name="Martinez-Bueno M."/>
            <person name="Arroyo-Lopez F.N."/>
            <person name="Rodriguez-Gomez F."/>
            <person name="Bautista-Gallego J."/>
            <person name="Garrido-Fernandez A."/>
            <person name="Jimenez-Diaz R."/>
        </authorList>
    </citation>
    <scope>NUCLEOTIDE SEQUENCE [LARGE SCALE GENOMIC DNA]</scope>
    <source>
        <strain evidence="2 4">IG2</strain>
    </source>
</reference>
<dbReference type="AlphaFoldDB" id="A0ABD7IK74"/>
<organism evidence="3 5">
    <name type="scientific">Lactiplantibacillus pentosus</name>
    <name type="common">Lactobacillus pentosus</name>
    <dbReference type="NCBI Taxonomy" id="1589"/>
    <lineage>
        <taxon>Bacteria</taxon>
        <taxon>Bacillati</taxon>
        <taxon>Bacillota</taxon>
        <taxon>Bacilli</taxon>
        <taxon>Lactobacillales</taxon>
        <taxon>Lactobacillaceae</taxon>
        <taxon>Lactiplantibacillus</taxon>
    </lineage>
</organism>
<protein>
    <submittedName>
        <fullName evidence="3">Uncharacterized protein</fullName>
    </submittedName>
</protein>
<dbReference type="Proteomes" id="UP000276249">
    <property type="component" value="Unassembled WGS sequence"/>
</dbReference>
<keyword evidence="1" id="KW-0472">Membrane</keyword>
<proteinExistence type="predicted"/>
<keyword evidence="1" id="KW-1133">Transmembrane helix</keyword>
<keyword evidence="1" id="KW-0812">Transmembrane</keyword>
<evidence type="ECO:0000313" key="4">
    <source>
        <dbReference type="Proteomes" id="UP000238378"/>
    </source>
</evidence>
<reference evidence="3 5" key="2">
    <citation type="submission" date="2018-10" db="EMBL/GenBank/DDBJ databases">
        <title>Genome sequences of five Lactobacillus pentosus strains isolated from brines of traditionally fermented spanish-style green table olives and differences between them.</title>
        <authorList>
            <person name="Jimenez Diaz R."/>
        </authorList>
    </citation>
    <scope>NUCLEOTIDE SEQUENCE [LARGE SCALE GENOMIC DNA]</scope>
    <source>
        <strain evidence="3 5">IG10</strain>
    </source>
</reference>